<evidence type="ECO:0000313" key="2">
    <source>
        <dbReference type="EMBL" id="KAG5313896.1"/>
    </source>
</evidence>
<dbReference type="GO" id="GO:0004814">
    <property type="term" value="F:arginine-tRNA ligase activity"/>
    <property type="evidence" value="ECO:0007669"/>
    <property type="project" value="InterPro"/>
</dbReference>
<dbReference type="PANTHER" id="PTHR16043:SF1">
    <property type="entry name" value="DALR ANTICODON-BINDING DOMAIN-CONTAINING PROTEIN 3"/>
    <property type="match status" value="1"/>
</dbReference>
<dbReference type="PANTHER" id="PTHR16043">
    <property type="entry name" value="DALRD3 PROTEIN"/>
    <property type="match status" value="1"/>
</dbReference>
<gene>
    <name evidence="2" type="primary">Dalrd3</name>
    <name evidence="2" type="ORF">G6Z75_0004990</name>
</gene>
<dbReference type="InterPro" id="IPR009080">
    <property type="entry name" value="tRNAsynth_Ia_anticodon-bd"/>
</dbReference>
<proteinExistence type="predicted"/>
<dbReference type="Gene3D" id="1.10.730.10">
    <property type="entry name" value="Isoleucyl-tRNA Synthetase, Domain 1"/>
    <property type="match status" value="1"/>
</dbReference>
<dbReference type="Proteomes" id="UP000667349">
    <property type="component" value="Unassembled WGS sequence"/>
</dbReference>
<name>A0A836JJA9_9HYME</name>
<sequence>METWAGFCTSSIIDNVVFHFTGDTHKNSSVIKVNSENLLANGELYFLCNFKAWRDLLTCSKDCTSILQHFAHVHGTTKGNADAVVAEEIFNQLILKSSSWPIRIQRCMLQKERICLFLNRGDIVANSIRIAIECGVTFGKAKSTGKAFILKYQPDGQSDLTTQRLRLMRNIAAKALSLHGHILSTEANCVDRYIFTSKSEGLIDEGYKKYICGVVKNSQTNAKEICLTWEQYIQYKINQLSELSEHKFIEDEKNDAKDLFLHNLANAIIIFELMAVKPSRSVIIRNNNFEDDRSITNTRGASFALYNTARIATIIAKHNEKVLRGDYPSLPDIKNVDFSQLQEKEEWELIYNFIFGYPQMINDCLKCEPSFHIYPQVVCLFLSRLCQKFSVYYRKVRILTVRKNFMLVKLLYFTCFYIELLFYKFQEGGNHLIPKMVARLYMLRALYVIFENALDILGIKPVSRM</sequence>
<accession>A0A836JJA9</accession>
<dbReference type="Pfam" id="PF05746">
    <property type="entry name" value="DALR_1"/>
    <property type="match status" value="1"/>
</dbReference>
<dbReference type="GO" id="GO:0006420">
    <property type="term" value="P:arginyl-tRNA aminoacylation"/>
    <property type="evidence" value="ECO:0007669"/>
    <property type="project" value="InterPro"/>
</dbReference>
<dbReference type="AlphaFoldDB" id="A0A836JJA9"/>
<dbReference type="InterPro" id="IPR037380">
    <property type="entry name" value="DALRD3"/>
</dbReference>
<feature type="non-terminal residue" evidence="2">
    <location>
        <position position="1"/>
    </location>
</feature>
<reference evidence="2" key="1">
    <citation type="submission" date="2020-02" db="EMBL/GenBank/DDBJ databases">
        <title>Relaxed selection underlies rapid genomic changes in the transitions from sociality to social parasitism in ants.</title>
        <authorList>
            <person name="Bi X."/>
        </authorList>
    </citation>
    <scope>NUCLEOTIDE SEQUENCE</scope>
    <source>
        <strain evidence="2">BGI-DK2013a</strain>
        <tissue evidence="2">Whole body</tissue>
    </source>
</reference>
<comment type="caution">
    <text evidence="2">The sequence shown here is derived from an EMBL/GenBank/DDBJ whole genome shotgun (WGS) entry which is preliminary data.</text>
</comment>
<dbReference type="GO" id="GO:0106217">
    <property type="term" value="P:tRNA C3-cytosine methylation"/>
    <property type="evidence" value="ECO:0007669"/>
    <property type="project" value="TreeGrafter"/>
</dbReference>
<dbReference type="InterPro" id="IPR008909">
    <property type="entry name" value="DALR_anticod-bd"/>
</dbReference>
<keyword evidence="3" id="KW-1185">Reference proteome</keyword>
<dbReference type="GO" id="GO:0005524">
    <property type="term" value="F:ATP binding"/>
    <property type="evidence" value="ECO:0007669"/>
    <property type="project" value="InterPro"/>
</dbReference>
<feature type="non-terminal residue" evidence="2">
    <location>
        <position position="465"/>
    </location>
</feature>
<organism evidence="2 3">
    <name type="scientific">Acromyrmex insinuator</name>
    <dbReference type="NCBI Taxonomy" id="230686"/>
    <lineage>
        <taxon>Eukaryota</taxon>
        <taxon>Metazoa</taxon>
        <taxon>Ecdysozoa</taxon>
        <taxon>Arthropoda</taxon>
        <taxon>Hexapoda</taxon>
        <taxon>Insecta</taxon>
        <taxon>Pterygota</taxon>
        <taxon>Neoptera</taxon>
        <taxon>Endopterygota</taxon>
        <taxon>Hymenoptera</taxon>
        <taxon>Apocrita</taxon>
        <taxon>Aculeata</taxon>
        <taxon>Formicoidea</taxon>
        <taxon>Formicidae</taxon>
        <taxon>Myrmicinae</taxon>
        <taxon>Acromyrmex</taxon>
    </lineage>
</organism>
<evidence type="ECO:0000259" key="1">
    <source>
        <dbReference type="SMART" id="SM00836"/>
    </source>
</evidence>
<dbReference type="GO" id="GO:0000049">
    <property type="term" value="F:tRNA binding"/>
    <property type="evidence" value="ECO:0007669"/>
    <property type="project" value="TreeGrafter"/>
</dbReference>
<dbReference type="SMART" id="SM00836">
    <property type="entry name" value="DALR_1"/>
    <property type="match status" value="1"/>
</dbReference>
<dbReference type="SUPFAM" id="SSF47323">
    <property type="entry name" value="Anticodon-binding domain of a subclass of class I aminoacyl-tRNA synthetases"/>
    <property type="match status" value="1"/>
</dbReference>
<protein>
    <submittedName>
        <fullName evidence="2">DALD3 protein</fullName>
    </submittedName>
</protein>
<dbReference type="EMBL" id="JAANHZ010000232">
    <property type="protein sequence ID" value="KAG5313896.1"/>
    <property type="molecule type" value="Genomic_DNA"/>
</dbReference>
<feature type="domain" description="DALR anticodon binding" evidence="1">
    <location>
        <begin position="304"/>
        <end position="465"/>
    </location>
</feature>
<evidence type="ECO:0000313" key="3">
    <source>
        <dbReference type="Proteomes" id="UP000667349"/>
    </source>
</evidence>